<keyword evidence="2" id="KW-0067">ATP-binding</keyword>
<keyword evidence="7" id="KW-1185">Reference proteome</keyword>
<keyword evidence="1" id="KW-0547">Nucleotide-binding</keyword>
<dbReference type="Gene3D" id="3.40.50.300">
    <property type="entry name" value="P-loop containing nucleotide triphosphate hydrolases"/>
    <property type="match status" value="1"/>
</dbReference>
<sequence>MLRDFPKEKLVHLGVSIPYLTEPFVSIFLLAIGIAGSGSYAHNPSYVCLVSFRPPVFNYGSCVAYPLSGIHVPLMTHSIQAPSRGRWRIRKGCSSGTHNSLVALDELGRETSTSYGQAIAEAVLEYLVRKVQCLGLFLTHYHRLAIDYHQDPKVSLCHMACQVGDRNVGVDEVTFLYRLTPGACPKSYGINVARLPGLRISMLKKAVAKSIEFEAMYDKCRTLSSEANSFEQNLFDEMIAIIQQLFNVVKVLNCRDTILCSTLIELQGKARELLQRL</sequence>
<gene>
    <name evidence="6" type="ORF">LLUT_LOCUS3228</name>
</gene>
<dbReference type="InterPro" id="IPR000432">
    <property type="entry name" value="DNA_mismatch_repair_MutS_C"/>
</dbReference>
<dbReference type="PANTHER" id="PTHR11361:SF150">
    <property type="entry name" value="DNA MISMATCH REPAIR PROTEIN MSH6"/>
    <property type="match status" value="1"/>
</dbReference>
<evidence type="ECO:0000256" key="4">
    <source>
        <dbReference type="SAM" id="Phobius"/>
    </source>
</evidence>
<evidence type="ECO:0000256" key="1">
    <source>
        <dbReference type="ARBA" id="ARBA00022741"/>
    </source>
</evidence>
<dbReference type="GO" id="GO:0030983">
    <property type="term" value="F:mismatched DNA binding"/>
    <property type="evidence" value="ECO:0007669"/>
    <property type="project" value="InterPro"/>
</dbReference>
<dbReference type="AlphaFoldDB" id="A0AAV1VZG9"/>
<dbReference type="GO" id="GO:0140664">
    <property type="term" value="F:ATP-dependent DNA damage sensor activity"/>
    <property type="evidence" value="ECO:0007669"/>
    <property type="project" value="InterPro"/>
</dbReference>
<dbReference type="Proteomes" id="UP001497480">
    <property type="component" value="Unassembled WGS sequence"/>
</dbReference>
<dbReference type="GO" id="GO:0005634">
    <property type="term" value="C:nucleus"/>
    <property type="evidence" value="ECO:0007669"/>
    <property type="project" value="TreeGrafter"/>
</dbReference>
<feature type="transmembrane region" description="Helical" evidence="4">
    <location>
        <begin position="20"/>
        <end position="41"/>
    </location>
</feature>
<dbReference type="PANTHER" id="PTHR11361">
    <property type="entry name" value="DNA MISMATCH REPAIR PROTEIN MUTS FAMILY MEMBER"/>
    <property type="match status" value="1"/>
</dbReference>
<dbReference type="SMART" id="SM00534">
    <property type="entry name" value="MUTSac"/>
    <property type="match status" value="1"/>
</dbReference>
<keyword evidence="3" id="KW-0238">DNA-binding</keyword>
<evidence type="ECO:0000313" key="6">
    <source>
        <dbReference type="EMBL" id="CAL0302168.1"/>
    </source>
</evidence>
<keyword evidence="4" id="KW-1133">Transmembrane helix</keyword>
<protein>
    <recommendedName>
        <fullName evidence="5">DNA mismatch repair proteins mutS family domain-containing protein</fullName>
    </recommendedName>
</protein>
<accession>A0AAV1VZG9</accession>
<evidence type="ECO:0000313" key="7">
    <source>
        <dbReference type="Proteomes" id="UP001497480"/>
    </source>
</evidence>
<dbReference type="GO" id="GO:0005524">
    <property type="term" value="F:ATP binding"/>
    <property type="evidence" value="ECO:0007669"/>
    <property type="project" value="UniProtKB-KW"/>
</dbReference>
<feature type="domain" description="DNA mismatch repair proteins mutS family" evidence="5">
    <location>
        <begin position="41"/>
        <end position="211"/>
    </location>
</feature>
<dbReference type="EMBL" id="CAXHTB010000002">
    <property type="protein sequence ID" value="CAL0302168.1"/>
    <property type="molecule type" value="Genomic_DNA"/>
</dbReference>
<name>A0AAV1VZG9_LUPLU</name>
<proteinExistence type="predicted"/>
<comment type="caution">
    <text evidence="6">The sequence shown here is derived from an EMBL/GenBank/DDBJ whole genome shotgun (WGS) entry which is preliminary data.</text>
</comment>
<organism evidence="6 7">
    <name type="scientific">Lupinus luteus</name>
    <name type="common">European yellow lupine</name>
    <dbReference type="NCBI Taxonomy" id="3873"/>
    <lineage>
        <taxon>Eukaryota</taxon>
        <taxon>Viridiplantae</taxon>
        <taxon>Streptophyta</taxon>
        <taxon>Embryophyta</taxon>
        <taxon>Tracheophyta</taxon>
        <taxon>Spermatophyta</taxon>
        <taxon>Magnoliopsida</taxon>
        <taxon>eudicotyledons</taxon>
        <taxon>Gunneridae</taxon>
        <taxon>Pentapetalae</taxon>
        <taxon>rosids</taxon>
        <taxon>fabids</taxon>
        <taxon>Fabales</taxon>
        <taxon>Fabaceae</taxon>
        <taxon>Papilionoideae</taxon>
        <taxon>50 kb inversion clade</taxon>
        <taxon>genistoids sensu lato</taxon>
        <taxon>core genistoids</taxon>
        <taxon>Genisteae</taxon>
        <taxon>Lupinus</taxon>
    </lineage>
</organism>
<reference evidence="6 7" key="1">
    <citation type="submission" date="2024-03" db="EMBL/GenBank/DDBJ databases">
        <authorList>
            <person name="Martinez-Hernandez J."/>
        </authorList>
    </citation>
    <scope>NUCLEOTIDE SEQUENCE [LARGE SCALE GENOMIC DNA]</scope>
</reference>
<evidence type="ECO:0000256" key="3">
    <source>
        <dbReference type="ARBA" id="ARBA00023125"/>
    </source>
</evidence>
<evidence type="ECO:0000256" key="2">
    <source>
        <dbReference type="ARBA" id="ARBA00022840"/>
    </source>
</evidence>
<keyword evidence="4" id="KW-0472">Membrane</keyword>
<evidence type="ECO:0000259" key="5">
    <source>
        <dbReference type="SMART" id="SM00534"/>
    </source>
</evidence>
<dbReference type="Pfam" id="PF00488">
    <property type="entry name" value="MutS_V"/>
    <property type="match status" value="1"/>
</dbReference>
<dbReference type="SUPFAM" id="SSF52540">
    <property type="entry name" value="P-loop containing nucleoside triphosphate hydrolases"/>
    <property type="match status" value="1"/>
</dbReference>
<keyword evidence="4" id="KW-0812">Transmembrane</keyword>
<dbReference type="InterPro" id="IPR027417">
    <property type="entry name" value="P-loop_NTPase"/>
</dbReference>
<dbReference type="InterPro" id="IPR045076">
    <property type="entry name" value="MutS"/>
</dbReference>
<dbReference type="GO" id="GO:0006298">
    <property type="term" value="P:mismatch repair"/>
    <property type="evidence" value="ECO:0007669"/>
    <property type="project" value="InterPro"/>
</dbReference>